<dbReference type="EMBL" id="AP027141">
    <property type="protein sequence ID" value="BDV29366.1"/>
    <property type="molecule type" value="Genomic_DNA"/>
</dbReference>
<evidence type="ECO:0000313" key="3">
    <source>
        <dbReference type="Proteomes" id="UP001317779"/>
    </source>
</evidence>
<dbReference type="Proteomes" id="UP001317779">
    <property type="component" value="Chromosome"/>
</dbReference>
<organism evidence="2 3">
    <name type="scientific">Microbacterium terricola</name>
    <dbReference type="NCBI Taxonomy" id="344163"/>
    <lineage>
        <taxon>Bacteria</taxon>
        <taxon>Bacillati</taxon>
        <taxon>Actinomycetota</taxon>
        <taxon>Actinomycetes</taxon>
        <taxon>Micrococcales</taxon>
        <taxon>Microbacteriaceae</taxon>
        <taxon>Microbacterium</taxon>
    </lineage>
</organism>
<gene>
    <name evidence="2" type="ORF">Microterr_00260</name>
</gene>
<evidence type="ECO:0000313" key="2">
    <source>
        <dbReference type="EMBL" id="BDV29366.1"/>
    </source>
</evidence>
<feature type="transmembrane region" description="Helical" evidence="1">
    <location>
        <begin position="12"/>
        <end position="35"/>
    </location>
</feature>
<accession>A0ABM8DVB5</accession>
<keyword evidence="1" id="KW-1133">Transmembrane helix</keyword>
<reference evidence="2 3" key="1">
    <citation type="submission" date="2022-12" db="EMBL/GenBank/DDBJ databases">
        <title>Microbacterium terricola strain KV-448 chromosome, complete genome.</title>
        <authorList>
            <person name="Oshima T."/>
            <person name="Moriya T."/>
            <person name="Bessho Y."/>
        </authorList>
    </citation>
    <scope>NUCLEOTIDE SEQUENCE [LARGE SCALE GENOMIC DNA]</scope>
    <source>
        <strain evidence="2 3">KV-448</strain>
    </source>
</reference>
<proteinExistence type="predicted"/>
<sequence>MASRSSLGSEIVWLVICCAILVLFIPTAVRTMAATSDWTTGSIDVAAGDLDLPTWLTFGVNCLLVLLAAFVAVLTAALIVRRVRSSNQRDADQDR</sequence>
<keyword evidence="1" id="KW-0472">Membrane</keyword>
<evidence type="ECO:0000256" key="1">
    <source>
        <dbReference type="SAM" id="Phobius"/>
    </source>
</evidence>
<dbReference type="RefSeq" id="WP_263796849.1">
    <property type="nucleotide sequence ID" value="NZ_AP027141.1"/>
</dbReference>
<name>A0ABM8DVB5_9MICO</name>
<feature type="transmembrane region" description="Helical" evidence="1">
    <location>
        <begin position="55"/>
        <end position="80"/>
    </location>
</feature>
<keyword evidence="3" id="KW-1185">Reference proteome</keyword>
<protein>
    <submittedName>
        <fullName evidence="2">Uncharacterized protein</fullName>
    </submittedName>
</protein>
<keyword evidence="1" id="KW-0812">Transmembrane</keyword>